<comment type="similarity">
    <text evidence="1">Belongs to the IS21/IS1162 putative ATP-binding protein family.</text>
</comment>
<proteinExistence type="inferred from homology"/>
<dbReference type="Pfam" id="PF01695">
    <property type="entry name" value="IstB_IS21"/>
    <property type="match status" value="1"/>
</dbReference>
<dbReference type="SMART" id="SM00382">
    <property type="entry name" value="AAA"/>
    <property type="match status" value="1"/>
</dbReference>
<dbReference type="InterPro" id="IPR027417">
    <property type="entry name" value="P-loop_NTPase"/>
</dbReference>
<evidence type="ECO:0000313" key="5">
    <source>
        <dbReference type="EMBL" id="CAA9310281.1"/>
    </source>
</evidence>
<dbReference type="SUPFAM" id="SSF52540">
    <property type="entry name" value="P-loop containing nucleoside triphosphate hydrolases"/>
    <property type="match status" value="1"/>
</dbReference>
<dbReference type="InterPro" id="IPR002611">
    <property type="entry name" value="IstB_ATP-bd"/>
</dbReference>
<dbReference type="PIRSF" id="PIRSF003073">
    <property type="entry name" value="DNAC_TnpB_IstB"/>
    <property type="match status" value="1"/>
</dbReference>
<sequence>MRGKDGTPAETAAEVPQVLLAHHLKQLKLPTFLREYDKVARECARDRVDHPRYLLRLAELELLDRERRVTERRIRDARFPAVKGLESFDFAAVPSLNKLLVLELARCQYIAGRENVIAVGNSGTGKTHVALALGLAACQRGHSTLFVTAHALVHQLMEARDEKRLLRLQAQLQSVRLLIVDELGYVPLSQIGAELLFEVFSQRYERGSTIVTSNLPFEEWPSVFRSERLTGALLDRLTHHVHILELNGESYRLRQSKGRRPAAEAAARIPATAVLAEELAASPRPEADAGCHPTTG</sequence>
<reference evidence="5" key="1">
    <citation type="submission" date="2020-02" db="EMBL/GenBank/DDBJ databases">
        <authorList>
            <person name="Meier V. D."/>
        </authorList>
    </citation>
    <scope>NUCLEOTIDE SEQUENCE</scope>
    <source>
        <strain evidence="5">AVDCRST_MAG40</strain>
    </source>
</reference>
<organism evidence="5">
    <name type="scientific">uncultured Gemmatimonadaceae bacterium</name>
    <dbReference type="NCBI Taxonomy" id="246130"/>
    <lineage>
        <taxon>Bacteria</taxon>
        <taxon>Pseudomonadati</taxon>
        <taxon>Gemmatimonadota</taxon>
        <taxon>Gemmatimonadia</taxon>
        <taxon>Gemmatimonadales</taxon>
        <taxon>Gemmatimonadaceae</taxon>
        <taxon>environmental samples</taxon>
    </lineage>
</organism>
<dbReference type="NCBIfam" id="NF038214">
    <property type="entry name" value="IS21_help_AAA"/>
    <property type="match status" value="1"/>
</dbReference>
<dbReference type="GO" id="GO:0006260">
    <property type="term" value="P:DNA replication"/>
    <property type="evidence" value="ECO:0007669"/>
    <property type="project" value="TreeGrafter"/>
</dbReference>
<evidence type="ECO:0000259" key="4">
    <source>
        <dbReference type="SMART" id="SM00382"/>
    </source>
</evidence>
<feature type="domain" description="AAA+ ATPase" evidence="4">
    <location>
        <begin position="112"/>
        <end position="247"/>
    </location>
</feature>
<dbReference type="Gene3D" id="3.40.50.300">
    <property type="entry name" value="P-loop containing nucleotide triphosphate hydrolases"/>
    <property type="match status" value="1"/>
</dbReference>
<gene>
    <name evidence="5" type="ORF">AVDCRST_MAG40-923</name>
</gene>
<accession>A0A6J4KNB4</accession>
<dbReference type="AlphaFoldDB" id="A0A6J4KNB4"/>
<dbReference type="InterPro" id="IPR028350">
    <property type="entry name" value="DNAC/IstB-like"/>
</dbReference>
<dbReference type="CDD" id="cd00009">
    <property type="entry name" value="AAA"/>
    <property type="match status" value="1"/>
</dbReference>
<dbReference type="PANTHER" id="PTHR30050:SF4">
    <property type="entry name" value="ATP-BINDING PROTEIN RV3427C IN INSERTION SEQUENCE-RELATED"/>
    <property type="match status" value="1"/>
</dbReference>
<dbReference type="EMBL" id="CADCTX010000267">
    <property type="protein sequence ID" value="CAA9310281.1"/>
    <property type="molecule type" value="Genomic_DNA"/>
</dbReference>
<keyword evidence="2" id="KW-0547">Nucleotide-binding</keyword>
<evidence type="ECO:0000256" key="3">
    <source>
        <dbReference type="ARBA" id="ARBA00022840"/>
    </source>
</evidence>
<evidence type="ECO:0000256" key="2">
    <source>
        <dbReference type="ARBA" id="ARBA00022741"/>
    </source>
</evidence>
<name>A0A6J4KNB4_9BACT</name>
<dbReference type="GO" id="GO:0005524">
    <property type="term" value="F:ATP binding"/>
    <property type="evidence" value="ECO:0007669"/>
    <property type="project" value="UniProtKB-KW"/>
</dbReference>
<dbReference type="InterPro" id="IPR047661">
    <property type="entry name" value="IstB"/>
</dbReference>
<dbReference type="InterPro" id="IPR003593">
    <property type="entry name" value="AAA+_ATPase"/>
</dbReference>
<protein>
    <submittedName>
        <fullName evidence="5">Mobile element protein</fullName>
    </submittedName>
</protein>
<evidence type="ECO:0000256" key="1">
    <source>
        <dbReference type="ARBA" id="ARBA00008059"/>
    </source>
</evidence>
<keyword evidence="3" id="KW-0067">ATP-binding</keyword>
<dbReference type="PANTHER" id="PTHR30050">
    <property type="entry name" value="CHROMOSOMAL REPLICATION INITIATOR PROTEIN DNAA"/>
    <property type="match status" value="1"/>
</dbReference>